<dbReference type="OrthoDB" id="8586159at2"/>
<name>C4ZP18_THASP</name>
<organism evidence="2 3">
    <name type="scientific">Thauera aminoaromatica</name>
    <dbReference type="NCBI Taxonomy" id="164330"/>
    <lineage>
        <taxon>Bacteria</taxon>
        <taxon>Pseudomonadati</taxon>
        <taxon>Pseudomonadota</taxon>
        <taxon>Betaproteobacteria</taxon>
        <taxon>Rhodocyclales</taxon>
        <taxon>Zoogloeaceae</taxon>
        <taxon>Thauera</taxon>
    </lineage>
</organism>
<dbReference type="Proteomes" id="UP000002186">
    <property type="component" value="Chromosome"/>
</dbReference>
<evidence type="ECO:0000313" key="2">
    <source>
        <dbReference type="EMBL" id="ACK54776.1"/>
    </source>
</evidence>
<dbReference type="eggNOG" id="COG1752">
    <property type="taxonomic scope" value="Bacteria"/>
</dbReference>
<dbReference type="SUPFAM" id="SSF52151">
    <property type="entry name" value="FabD/lysophospholipase-like"/>
    <property type="match status" value="1"/>
</dbReference>
<reference evidence="2 3" key="2">
    <citation type="journal article" date="2012" name="Stand. Genomic Sci.">
        <title>Complete genome sequence of Thauera aminoaromatica strain MZ1T.</title>
        <authorList>
            <person name="Jiang K."/>
            <person name="Sanseverino J."/>
            <person name="Chauhan A."/>
            <person name="Lucas S."/>
            <person name="Copeland A."/>
            <person name="Lapidus A."/>
            <person name="Del Rio T.G."/>
            <person name="Dalin E."/>
            <person name="Tice H."/>
            <person name="Bruce D."/>
            <person name="Goodwin L."/>
            <person name="Pitluck S."/>
            <person name="Sims D."/>
            <person name="Brettin T."/>
            <person name="Detter J.C."/>
            <person name="Han C."/>
            <person name="Chang Y.J."/>
            <person name="Larimer F."/>
            <person name="Land M."/>
            <person name="Hauser L."/>
            <person name="Kyrpides N.C."/>
            <person name="Mikhailova N."/>
            <person name="Moser S."/>
            <person name="Jegier P."/>
            <person name="Close D."/>
            <person name="Debruyn J.M."/>
            <person name="Wang Y."/>
            <person name="Layton A.C."/>
            <person name="Allen M.S."/>
            <person name="Sayler G.S."/>
        </authorList>
    </citation>
    <scope>NUCLEOTIDE SEQUENCE [LARGE SCALE GENOMIC DNA]</scope>
    <source>
        <strain evidence="2 3">MZ1T</strain>
    </source>
</reference>
<proteinExistence type="predicted"/>
<evidence type="ECO:0008006" key="4">
    <source>
        <dbReference type="Google" id="ProtNLM"/>
    </source>
</evidence>
<feature type="region of interest" description="Disordered" evidence="1">
    <location>
        <begin position="275"/>
        <end position="309"/>
    </location>
</feature>
<reference evidence="3" key="1">
    <citation type="submission" date="2009-05" db="EMBL/GenBank/DDBJ databases">
        <title>Complete sequence of chromosome of Thauera sp. MZ1T.</title>
        <authorList>
            <consortium name="US DOE Joint Genome Institute"/>
            <person name="Lucas S."/>
            <person name="Copeland A."/>
            <person name="Lapidus A."/>
            <person name="Glavina del Rio T."/>
            <person name="Dalin E."/>
            <person name="Tice H."/>
            <person name="Bruce D."/>
            <person name="Goodwin L."/>
            <person name="Pitluck S."/>
            <person name="Sims D."/>
            <person name="Brettin T."/>
            <person name="Detter J.C."/>
            <person name="Han C."/>
            <person name="Larimer F."/>
            <person name="Land M."/>
            <person name="Hauser L."/>
            <person name="Kyrpides N."/>
            <person name="Mikhailova N."/>
            <person name="Sayler G.S."/>
        </authorList>
    </citation>
    <scope>NUCLEOTIDE SEQUENCE [LARGE SCALE GENOMIC DNA]</scope>
    <source>
        <strain evidence="3">MZ1T</strain>
    </source>
</reference>
<protein>
    <recommendedName>
        <fullName evidence="4">Phospholipase</fullName>
    </recommendedName>
</protein>
<evidence type="ECO:0000256" key="1">
    <source>
        <dbReference type="SAM" id="MobiDB-lite"/>
    </source>
</evidence>
<accession>C4ZP18</accession>
<evidence type="ECO:0000313" key="3">
    <source>
        <dbReference type="Proteomes" id="UP000002186"/>
    </source>
</evidence>
<dbReference type="KEGG" id="tmz:Tmz1t_2026"/>
<dbReference type="STRING" id="85643.Tmz1t_2026"/>
<dbReference type="RefSeq" id="WP_004301220.1">
    <property type="nucleotide sequence ID" value="NC_011662.2"/>
</dbReference>
<dbReference type="EMBL" id="CP001281">
    <property type="protein sequence ID" value="ACK54776.1"/>
    <property type="molecule type" value="Genomic_DNA"/>
</dbReference>
<gene>
    <name evidence="2" type="ordered locus">Tmz1t_2026</name>
</gene>
<dbReference type="InterPro" id="IPR016035">
    <property type="entry name" value="Acyl_Trfase/lysoPLipase"/>
</dbReference>
<dbReference type="HOGENOM" id="CLU_813289_0_0_4"/>
<sequence>MKPALRILAGPAARAQLRERGLAPADVLAIPGAAGGPKGLILNPLDRFVFGHWLAGAGAPVHLLGASIGAWRMASACLADADAALAEMAHHYVEESYLDADAVEKARAGGRPVRQPGAAAVSRAFRARLATHLGARTGELLRHPRFRLHLFTSHGVHPLLRREGRLRTLAGYAGAYAANLHSRARMGDWLERVVFSDPRDALPFAMDDYAGRTCALGPYNAFEALVASCSIPFWLQAVHDIPGAPPGAYWDGGITDYHLHLDYASVLRGEGNSLAAAQRAGERSPGRMAGNAGSQEDGETTMGRRPRDETRAEAPRLVLYPHFQPSVVPGWLDKSLRTRHRATARLDNVVLLVPDAEWIARLPNAKLPDRRDFKTYGADHAGRAVVWRRAIAESERLADEFAARVAGGRPIEAEALGET</sequence>
<dbReference type="AlphaFoldDB" id="C4ZP18"/>
<keyword evidence="3" id="KW-1185">Reference proteome</keyword>